<evidence type="ECO:0000313" key="3">
    <source>
        <dbReference type="Proteomes" id="UP001479933"/>
    </source>
</evidence>
<gene>
    <name evidence="2" type="ORF">RVF87_03680</name>
</gene>
<dbReference type="Proteomes" id="UP001479933">
    <property type="component" value="Chromosome"/>
</dbReference>
<feature type="compositionally biased region" description="Low complexity" evidence="1">
    <location>
        <begin position="236"/>
        <end position="248"/>
    </location>
</feature>
<protein>
    <submittedName>
        <fullName evidence="2">Uncharacterized protein</fullName>
    </submittedName>
</protein>
<organism evidence="2 3">
    <name type="scientific">Gordonia hydrophobica</name>
    <dbReference type="NCBI Taxonomy" id="40516"/>
    <lineage>
        <taxon>Bacteria</taxon>
        <taxon>Bacillati</taxon>
        <taxon>Actinomycetota</taxon>
        <taxon>Actinomycetes</taxon>
        <taxon>Mycobacteriales</taxon>
        <taxon>Gordoniaceae</taxon>
        <taxon>Gordonia</taxon>
    </lineage>
</organism>
<accession>A0ABZ2U389</accession>
<dbReference type="Pfam" id="PF21997">
    <property type="entry name" value="DUF6928"/>
    <property type="match status" value="1"/>
</dbReference>
<name>A0ABZ2U389_9ACTN</name>
<feature type="region of interest" description="Disordered" evidence="1">
    <location>
        <begin position="222"/>
        <end position="260"/>
    </location>
</feature>
<dbReference type="EMBL" id="CP136137">
    <property type="protein sequence ID" value="WYY08193.1"/>
    <property type="molecule type" value="Genomic_DNA"/>
</dbReference>
<dbReference type="InterPro" id="IPR053847">
    <property type="entry name" value="DUF6928"/>
</dbReference>
<keyword evidence="3" id="KW-1185">Reference proteome</keyword>
<evidence type="ECO:0000256" key="1">
    <source>
        <dbReference type="SAM" id="MobiDB-lite"/>
    </source>
</evidence>
<dbReference type="RefSeq" id="WP_066166803.1">
    <property type="nucleotide sequence ID" value="NZ_CP136137.1"/>
</dbReference>
<evidence type="ECO:0000313" key="2">
    <source>
        <dbReference type="EMBL" id="WYY08193.1"/>
    </source>
</evidence>
<reference evidence="2 3" key="1">
    <citation type="journal article" date="2023" name="Virus Evol.">
        <title>Computational host range prediction-The good, the bad, and the ugly.</title>
        <authorList>
            <person name="Howell A.A."/>
            <person name="Versoza C.J."/>
            <person name="Pfeifer S.P."/>
        </authorList>
    </citation>
    <scope>NUCLEOTIDE SEQUENCE [LARGE SCALE GENOMIC DNA]</scope>
    <source>
        <strain evidence="2 3">1610/1b</strain>
    </source>
</reference>
<sequence>MLPNISVLWFIDCDDPAAELRSGVYIDPAQTTDFMDKAFAETEITPIGTSDLAAAVNGVDNRVFAAHFGSVAVLAGASLRTAEPSELTSYLADLGVGHTWALVSIDQDTDLGCFARWEHGDIQRAFAGTSSSIKVDAGLPHPFEGPFWAGEHPQAETDDPLALPFHPGLLADAAHHAWLGFGFRDAEPMLDPASIPVTVYRVGPDDGRDQYIESSVALSANAAAHPGDADPGTADPGVEAAGESPGAAPEDRTETFVTEPIEKVAVPATALDADEKHARTPGPISRYFGFRGRL</sequence>
<proteinExistence type="predicted"/>